<dbReference type="Proteomes" id="UP001341840">
    <property type="component" value="Unassembled WGS sequence"/>
</dbReference>
<feature type="region of interest" description="Disordered" evidence="1">
    <location>
        <begin position="1"/>
        <end position="25"/>
    </location>
</feature>
<reference evidence="2 3" key="1">
    <citation type="journal article" date="2023" name="Plants (Basel)">
        <title>Bridging the Gap: Combining Genomics and Transcriptomics Approaches to Understand Stylosanthes scabra, an Orphan Legume from the Brazilian Caatinga.</title>
        <authorList>
            <person name="Ferreira-Neto J.R.C."/>
            <person name="da Silva M.D."/>
            <person name="Binneck E."/>
            <person name="de Melo N.F."/>
            <person name="da Silva R.H."/>
            <person name="de Melo A.L.T.M."/>
            <person name="Pandolfi V."/>
            <person name="Bustamante F.O."/>
            <person name="Brasileiro-Vidal A.C."/>
            <person name="Benko-Iseppon A.M."/>
        </authorList>
    </citation>
    <scope>NUCLEOTIDE SEQUENCE [LARGE SCALE GENOMIC DNA]</scope>
    <source>
        <tissue evidence="2">Leaves</tissue>
    </source>
</reference>
<evidence type="ECO:0000313" key="3">
    <source>
        <dbReference type="Proteomes" id="UP001341840"/>
    </source>
</evidence>
<evidence type="ECO:0000256" key="1">
    <source>
        <dbReference type="SAM" id="MobiDB-lite"/>
    </source>
</evidence>
<organism evidence="2 3">
    <name type="scientific">Stylosanthes scabra</name>
    <dbReference type="NCBI Taxonomy" id="79078"/>
    <lineage>
        <taxon>Eukaryota</taxon>
        <taxon>Viridiplantae</taxon>
        <taxon>Streptophyta</taxon>
        <taxon>Embryophyta</taxon>
        <taxon>Tracheophyta</taxon>
        <taxon>Spermatophyta</taxon>
        <taxon>Magnoliopsida</taxon>
        <taxon>eudicotyledons</taxon>
        <taxon>Gunneridae</taxon>
        <taxon>Pentapetalae</taxon>
        <taxon>rosids</taxon>
        <taxon>fabids</taxon>
        <taxon>Fabales</taxon>
        <taxon>Fabaceae</taxon>
        <taxon>Papilionoideae</taxon>
        <taxon>50 kb inversion clade</taxon>
        <taxon>dalbergioids sensu lato</taxon>
        <taxon>Dalbergieae</taxon>
        <taxon>Pterocarpus clade</taxon>
        <taxon>Stylosanthes</taxon>
    </lineage>
</organism>
<keyword evidence="3" id="KW-1185">Reference proteome</keyword>
<dbReference type="EMBL" id="JASCZI010061483">
    <property type="protein sequence ID" value="MED6138812.1"/>
    <property type="molecule type" value="Genomic_DNA"/>
</dbReference>
<feature type="compositionally biased region" description="Basic and acidic residues" evidence="1">
    <location>
        <begin position="1"/>
        <end position="10"/>
    </location>
</feature>
<sequence>MRTNVEREDPCSMGSSSPTMEHPPPLKLIPKSRLRCGQHLLLLTSVHLILLLTSYK</sequence>
<feature type="non-terminal residue" evidence="2">
    <location>
        <position position="56"/>
    </location>
</feature>
<accession>A0ABU6SQV7</accession>
<evidence type="ECO:0000313" key="2">
    <source>
        <dbReference type="EMBL" id="MED6138812.1"/>
    </source>
</evidence>
<comment type="caution">
    <text evidence="2">The sequence shown here is derived from an EMBL/GenBank/DDBJ whole genome shotgun (WGS) entry which is preliminary data.</text>
</comment>
<name>A0ABU6SQV7_9FABA</name>
<protein>
    <submittedName>
        <fullName evidence="2">Uncharacterized protein</fullName>
    </submittedName>
</protein>
<proteinExistence type="predicted"/>
<gene>
    <name evidence="2" type="ORF">PIB30_078061</name>
</gene>